<dbReference type="SUPFAM" id="SSF51445">
    <property type="entry name" value="(Trans)glycosidases"/>
    <property type="match status" value="1"/>
</dbReference>
<feature type="domain" description="LysM" evidence="2">
    <location>
        <begin position="51"/>
        <end position="96"/>
    </location>
</feature>
<proteinExistence type="predicted"/>
<dbReference type="GO" id="GO:0005975">
    <property type="term" value="P:carbohydrate metabolic process"/>
    <property type="evidence" value="ECO:0007669"/>
    <property type="project" value="InterPro"/>
</dbReference>
<dbReference type="SMART" id="SM00636">
    <property type="entry name" value="Glyco_18"/>
    <property type="match status" value="1"/>
</dbReference>
<dbReference type="SMART" id="SM00257">
    <property type="entry name" value="LysM"/>
    <property type="match status" value="2"/>
</dbReference>
<dbReference type="Pfam" id="PF00704">
    <property type="entry name" value="Glyco_hydro_18"/>
    <property type="match status" value="1"/>
</dbReference>
<dbReference type="GO" id="GO:0016798">
    <property type="term" value="F:hydrolase activity, acting on glycosyl bonds"/>
    <property type="evidence" value="ECO:0007669"/>
    <property type="project" value="UniProtKB-KW"/>
</dbReference>
<evidence type="ECO:0000259" key="2">
    <source>
        <dbReference type="PROSITE" id="PS51782"/>
    </source>
</evidence>
<dbReference type="Gene3D" id="3.10.350.10">
    <property type="entry name" value="LysM domain"/>
    <property type="match status" value="2"/>
</dbReference>
<feature type="domain" description="LysM" evidence="2">
    <location>
        <begin position="2"/>
        <end position="46"/>
    </location>
</feature>
<evidence type="ECO:0000313" key="5">
    <source>
        <dbReference type="Proteomes" id="UP000255036"/>
    </source>
</evidence>
<dbReference type="Pfam" id="PF01476">
    <property type="entry name" value="LysM"/>
    <property type="match status" value="2"/>
</dbReference>
<evidence type="ECO:0000313" key="4">
    <source>
        <dbReference type="EMBL" id="RDU22941.1"/>
    </source>
</evidence>
<gene>
    <name evidence="4" type="ORF">DWV06_11240</name>
</gene>
<dbReference type="PROSITE" id="PS51910">
    <property type="entry name" value="GH18_2"/>
    <property type="match status" value="1"/>
</dbReference>
<dbReference type="Proteomes" id="UP000255036">
    <property type="component" value="Unassembled WGS sequence"/>
</dbReference>
<dbReference type="SUPFAM" id="SSF54106">
    <property type="entry name" value="LysM domain"/>
    <property type="match status" value="2"/>
</dbReference>
<reference evidence="4 5" key="1">
    <citation type="submission" date="2018-07" db="EMBL/GenBank/DDBJ databases">
        <title>Anaerosacharophilus polymeroproducens gen. nov. sp. nov., an anaerobic bacterium isolated from salt field.</title>
        <authorList>
            <person name="Kim W."/>
            <person name="Yang S.-H."/>
            <person name="Oh J."/>
            <person name="Lee J.-H."/>
            <person name="Kwon K.K."/>
        </authorList>
    </citation>
    <scope>NUCLEOTIDE SEQUENCE [LARGE SCALE GENOMIC DNA]</scope>
    <source>
        <strain evidence="4 5">MCWD5</strain>
    </source>
</reference>
<keyword evidence="1" id="KW-0326">Glycosidase</keyword>
<dbReference type="RefSeq" id="WP_115482284.1">
    <property type="nucleotide sequence ID" value="NZ_QRCT01000034.1"/>
</dbReference>
<keyword evidence="5" id="KW-1185">Reference proteome</keyword>
<accession>A0A371ATR0</accession>
<dbReference type="InterPro" id="IPR018392">
    <property type="entry name" value="LysM"/>
</dbReference>
<dbReference type="InterPro" id="IPR001223">
    <property type="entry name" value="Glyco_hydro18_cat"/>
</dbReference>
<dbReference type="GO" id="GO:0070492">
    <property type="term" value="F:oligosaccharide binding"/>
    <property type="evidence" value="ECO:0007669"/>
    <property type="project" value="TreeGrafter"/>
</dbReference>
<dbReference type="InterPro" id="IPR036779">
    <property type="entry name" value="LysM_dom_sf"/>
</dbReference>
<dbReference type="InterPro" id="IPR017853">
    <property type="entry name" value="GH"/>
</dbReference>
<protein>
    <submittedName>
        <fullName evidence="4">LysM peptidoglycan-binding domain-containing protein</fullName>
    </submittedName>
</protein>
<dbReference type="InterPro" id="IPR011583">
    <property type="entry name" value="Chitinase_II/V-like_cat"/>
</dbReference>
<dbReference type="CDD" id="cd00118">
    <property type="entry name" value="LysM"/>
    <property type="match status" value="2"/>
</dbReference>
<dbReference type="Gene3D" id="3.10.50.10">
    <property type="match status" value="1"/>
</dbReference>
<organism evidence="4 5">
    <name type="scientific">Anaerosacchariphilus polymeriproducens</name>
    <dbReference type="NCBI Taxonomy" id="1812858"/>
    <lineage>
        <taxon>Bacteria</taxon>
        <taxon>Bacillati</taxon>
        <taxon>Bacillota</taxon>
        <taxon>Clostridia</taxon>
        <taxon>Lachnospirales</taxon>
        <taxon>Lachnospiraceae</taxon>
        <taxon>Anaerosacchariphilus</taxon>
    </lineage>
</organism>
<sequence length="427" mass="48849">MEIYVVKQGDTVFSIAAKFGITVEKLIIENEIKEPYYLVVGQTLVITYPVQVYIVKEGDTLIGIAEAFSVTLLQLLQNNPTISNRQYLYPGEILVIHYNNNLGNVWVAGYTYPFINNITLKKTLPYMTYILIFNYRITGNGEIVGSDKDVEVINTAKVYETATTLVLTTFSQIGEINLEIEYDVLLNQRNQDKIIENLLNIIKSKGYNGVNMSIQFITESNQHLYLNFLTNLSNYLHTVGYKVFLTINPGLEYNVDEIIFKKINYADFSKVSDGILFLQYDWALINKPPVPISIITTSSLLDYIVSQVPLDKIRIGLPTLGYDWQLPYVEGKSEANVLYFDSVLALAIETNSVIKYDETYLAAYFEYIDNNNNQHIVWFNDARSINSSLKILQSYGIDGIGVWNIMKYFAQMWLVINTQYHIVKTDI</sequence>
<dbReference type="GO" id="GO:0008061">
    <property type="term" value="F:chitin binding"/>
    <property type="evidence" value="ECO:0007669"/>
    <property type="project" value="InterPro"/>
</dbReference>
<dbReference type="PANTHER" id="PTHR46066">
    <property type="entry name" value="CHITINASE DOMAIN-CONTAINING PROTEIN 1 FAMILY MEMBER"/>
    <property type="match status" value="1"/>
</dbReference>
<dbReference type="InterPro" id="IPR029070">
    <property type="entry name" value="Chitinase_insertion_sf"/>
</dbReference>
<comment type="caution">
    <text evidence="4">The sequence shown here is derived from an EMBL/GenBank/DDBJ whole genome shotgun (WGS) entry which is preliminary data.</text>
</comment>
<dbReference type="GO" id="GO:0012505">
    <property type="term" value="C:endomembrane system"/>
    <property type="evidence" value="ECO:0007669"/>
    <property type="project" value="TreeGrafter"/>
</dbReference>
<keyword evidence="1" id="KW-0378">Hydrolase</keyword>
<dbReference type="Gene3D" id="3.20.20.80">
    <property type="entry name" value="Glycosidases"/>
    <property type="match status" value="1"/>
</dbReference>
<dbReference type="AlphaFoldDB" id="A0A371ATR0"/>
<dbReference type="PROSITE" id="PS51782">
    <property type="entry name" value="LYSM"/>
    <property type="match status" value="2"/>
</dbReference>
<dbReference type="OrthoDB" id="9769314at2"/>
<dbReference type="EMBL" id="QRCT01000034">
    <property type="protein sequence ID" value="RDU22941.1"/>
    <property type="molecule type" value="Genomic_DNA"/>
</dbReference>
<evidence type="ECO:0000256" key="1">
    <source>
        <dbReference type="ARBA" id="ARBA00023295"/>
    </source>
</evidence>
<feature type="domain" description="GH18" evidence="3">
    <location>
        <begin position="92"/>
        <end position="419"/>
    </location>
</feature>
<name>A0A371ATR0_9FIRM</name>
<evidence type="ECO:0000259" key="3">
    <source>
        <dbReference type="PROSITE" id="PS51910"/>
    </source>
</evidence>
<dbReference type="PANTHER" id="PTHR46066:SF2">
    <property type="entry name" value="CHITINASE DOMAIN-CONTAINING PROTEIN 1"/>
    <property type="match status" value="1"/>
</dbReference>